<sequence length="769" mass="87308">MGSNETTEPISLTIGLLQKITDNFSEQLALGQGAYGKVFKGVHDNGEEIAVKLLHNNMQAIDDGLFQQEFDNLMMLNHPNIIRLVGYCYETQRQHMEFQGKIIFGERTYKALCFEYMHKGSLQKHIHDESHGLDWEKRYKIIKGICEGLNYLHEGCKEPIYHLDLKPENILLDEYMVPKLADFGLSKLFGEEQTRVTQCPLGTIGYMPPEYLFRNIVSKKVDIFSLGVVMIKIIAGPRGHSRSDEMPYQEFLDLVQENWRNRMEMTPSHSRPLEGYCQQVNICTKIALSCMETDRHKRPSIVHIIDKLNDTETVIDEAVSWSESMRSWMHGDLVNVQAFPRSEAIPCAQRCKGFPVLVQVTGAQWHGEEEMPRPGVDLVVLVDLDMTIALQGGLSIVKQALMVVIDKLGTKDRLSIVSYEENAPHSMELTYMSEQGRNAARLMVNELAGNHGNDIIVGEGAKILRGREDEEGDSRVGCIMFLLDSSDMSVYDNYHEEFSSEFATYTFGLGDKHSPSLLKFVADMTGGTYSIVHYHINEMKNAFELLLSGLTKIAATSVKIKLRAHERVAISSIYSGGHDSRVSPDKVSGEINIKDIYTRERKNFIVYLTVPNGNNNNMKLLTVSGQYKSFIAGRRLPHMDVFVLRPGSTCLPEELAIHREVAAELVRMQLRNDVLYMNTNQPYQVNLIWNRIKSSEEGRGAPEETLLELGNQVDEIGRSLMYCSAYRLSWLTCHKWQRGTTIWASPVLTFTTPEQHEDGKEEQDNPTDY</sequence>
<name>A0ACD5XDU3_AVESA</name>
<organism evidence="1 2">
    <name type="scientific">Avena sativa</name>
    <name type="common">Oat</name>
    <dbReference type="NCBI Taxonomy" id="4498"/>
    <lineage>
        <taxon>Eukaryota</taxon>
        <taxon>Viridiplantae</taxon>
        <taxon>Streptophyta</taxon>
        <taxon>Embryophyta</taxon>
        <taxon>Tracheophyta</taxon>
        <taxon>Spermatophyta</taxon>
        <taxon>Magnoliopsida</taxon>
        <taxon>Liliopsida</taxon>
        <taxon>Poales</taxon>
        <taxon>Poaceae</taxon>
        <taxon>BOP clade</taxon>
        <taxon>Pooideae</taxon>
        <taxon>Poodae</taxon>
        <taxon>Poeae</taxon>
        <taxon>Poeae Chloroplast Group 1 (Aveneae type)</taxon>
        <taxon>Aveninae</taxon>
        <taxon>Avena</taxon>
    </lineage>
</organism>
<keyword evidence="2" id="KW-1185">Reference proteome</keyword>
<dbReference type="Proteomes" id="UP001732700">
    <property type="component" value="Chromosome 4D"/>
</dbReference>
<dbReference type="EnsemblPlants" id="AVESA.00010b.r2.4DG0777890.1">
    <property type="protein sequence ID" value="AVESA.00010b.r2.4DG0777890.1.CDS"/>
    <property type="gene ID" value="AVESA.00010b.r2.4DG0777890"/>
</dbReference>
<protein>
    <submittedName>
        <fullName evidence="1">Uncharacterized protein</fullName>
    </submittedName>
</protein>
<accession>A0ACD5XDU3</accession>
<evidence type="ECO:0000313" key="2">
    <source>
        <dbReference type="Proteomes" id="UP001732700"/>
    </source>
</evidence>
<reference evidence="1" key="1">
    <citation type="submission" date="2021-05" db="EMBL/GenBank/DDBJ databases">
        <authorList>
            <person name="Scholz U."/>
            <person name="Mascher M."/>
            <person name="Fiebig A."/>
        </authorList>
    </citation>
    <scope>NUCLEOTIDE SEQUENCE [LARGE SCALE GENOMIC DNA]</scope>
</reference>
<evidence type="ECO:0000313" key="1">
    <source>
        <dbReference type="EnsemblPlants" id="AVESA.00010b.r2.4DG0777890.1.CDS"/>
    </source>
</evidence>
<proteinExistence type="predicted"/>
<reference evidence="1" key="2">
    <citation type="submission" date="2025-09" db="UniProtKB">
        <authorList>
            <consortium name="EnsemblPlants"/>
        </authorList>
    </citation>
    <scope>IDENTIFICATION</scope>
</reference>